<dbReference type="AlphaFoldDB" id="A0A5J4VBV3"/>
<dbReference type="InterPro" id="IPR019775">
    <property type="entry name" value="WD40_repeat_CS"/>
</dbReference>
<dbReference type="Gene3D" id="2.130.10.10">
    <property type="entry name" value="YVTN repeat-like/Quinoprotein amine dehydrogenase"/>
    <property type="match status" value="1"/>
</dbReference>
<dbReference type="EMBL" id="SNRW01008150">
    <property type="protein sequence ID" value="KAA6380000.1"/>
    <property type="molecule type" value="Genomic_DNA"/>
</dbReference>
<dbReference type="PROSITE" id="PS50294">
    <property type="entry name" value="WD_REPEATS_REGION"/>
    <property type="match status" value="1"/>
</dbReference>
<dbReference type="PANTHER" id="PTHR13950:SF9">
    <property type="entry name" value="RABCONNECTIN-3A"/>
    <property type="match status" value="1"/>
</dbReference>
<dbReference type="InterPro" id="IPR001680">
    <property type="entry name" value="WD40_rpt"/>
</dbReference>
<dbReference type="OrthoDB" id="342131at2759"/>
<protein>
    <submittedName>
        <fullName evidence="4">Uncharacterized protein</fullName>
    </submittedName>
</protein>
<feature type="repeat" description="WD" evidence="3">
    <location>
        <begin position="529"/>
        <end position="570"/>
    </location>
</feature>
<keyword evidence="2" id="KW-0677">Repeat</keyword>
<dbReference type="InterPro" id="IPR036322">
    <property type="entry name" value="WD40_repeat_dom_sf"/>
</dbReference>
<dbReference type="PANTHER" id="PTHR13950">
    <property type="entry name" value="RABCONNECTIN-RELATED"/>
    <property type="match status" value="1"/>
</dbReference>
<evidence type="ECO:0000256" key="1">
    <source>
        <dbReference type="ARBA" id="ARBA00022574"/>
    </source>
</evidence>
<gene>
    <name evidence="4" type="ORF">EZS28_024472</name>
</gene>
<comment type="caution">
    <text evidence="4">The sequence shown here is derived from an EMBL/GenBank/DDBJ whole genome shotgun (WGS) entry which is preliminary data.</text>
</comment>
<dbReference type="InterPro" id="IPR052208">
    <property type="entry name" value="DmX-like/RAVE_component"/>
</dbReference>
<evidence type="ECO:0000313" key="5">
    <source>
        <dbReference type="Proteomes" id="UP000324800"/>
    </source>
</evidence>
<dbReference type="SMART" id="SM00320">
    <property type="entry name" value="WD40"/>
    <property type="match status" value="3"/>
</dbReference>
<organism evidence="4 5">
    <name type="scientific">Streblomastix strix</name>
    <dbReference type="NCBI Taxonomy" id="222440"/>
    <lineage>
        <taxon>Eukaryota</taxon>
        <taxon>Metamonada</taxon>
        <taxon>Preaxostyla</taxon>
        <taxon>Oxymonadida</taxon>
        <taxon>Streblomastigidae</taxon>
        <taxon>Streblomastix</taxon>
    </lineage>
</organism>
<evidence type="ECO:0000313" key="4">
    <source>
        <dbReference type="EMBL" id="KAA6380000.1"/>
    </source>
</evidence>
<keyword evidence="1 3" id="KW-0853">WD repeat</keyword>
<dbReference type="GO" id="GO:0043291">
    <property type="term" value="C:RAVE complex"/>
    <property type="evidence" value="ECO:0007669"/>
    <property type="project" value="TreeGrafter"/>
</dbReference>
<dbReference type="Proteomes" id="UP000324800">
    <property type="component" value="Unassembled WGS sequence"/>
</dbReference>
<dbReference type="InterPro" id="IPR015943">
    <property type="entry name" value="WD40/YVTN_repeat-like_dom_sf"/>
</dbReference>
<sequence length="623" mass="67672">MTIAAVVEAVQKIRKLNSQQSSALGLFLQLFPPTASILPRELLQRTGIEAFRWKGSAVTTSPSFSQQLQPAFQTINTNLPSSRNSINQQPILSSTALAQGQQLQLTQNTLNSQQLGQSSGVNVFDSVQTGVTVNSPDDPSIDGKRTNLILPSSSTSFIQPLRLIGLHSETIAQEAASKYEEKHLISEPAIDHNVIHGQSVASHPSLPYYVSAHSGGNVYLWRFGYSEALASFSFGSRSGTDPKDRRVIPVSASNSRSQQQTHMNTHDPKQVATFLTPTRIRFEPLRGLHFGSTDSGGGFSLWRFDGESFRSNMNPNPPLFQIEHAHRRASYDFAFLGPSGLLVATAGDDGPQIGFNQSSGINLDVNTNVGDLQQYKKQNIIPTLSNQVGYNSQQAGISPFVSNNTLQQQLFKSNNSQQRRAQSPGSKSQLSSNVVKEYGAITGNMWSGQGSVCVYDFSLKTDNWCISRINTHNNATQTGSSGSKQRVNGGATSIIYSTFRRQIVSGGADGSIVCTDTRQLGGIELWSVIKAHNSAITTLTMDPWEQTLVSGAADGEIKLWDLTTHTHLMTVNDSINISPEDLRKQGNSGSNSGQQAILDLALTPLHLFSCGASGRLLVRQLFY</sequence>
<reference evidence="4 5" key="1">
    <citation type="submission" date="2019-03" db="EMBL/GenBank/DDBJ databases">
        <title>Single cell metagenomics reveals metabolic interactions within the superorganism composed of flagellate Streblomastix strix and complex community of Bacteroidetes bacteria on its surface.</title>
        <authorList>
            <person name="Treitli S.C."/>
            <person name="Kolisko M."/>
            <person name="Husnik F."/>
            <person name="Keeling P."/>
            <person name="Hampl V."/>
        </authorList>
    </citation>
    <scope>NUCLEOTIDE SEQUENCE [LARGE SCALE GENOMIC DNA]</scope>
    <source>
        <strain evidence="4">ST1C</strain>
    </source>
</reference>
<accession>A0A5J4VBV3</accession>
<dbReference type="Pfam" id="PF00400">
    <property type="entry name" value="WD40"/>
    <property type="match status" value="1"/>
</dbReference>
<dbReference type="PROSITE" id="PS00678">
    <property type="entry name" value="WD_REPEATS_1"/>
    <property type="match status" value="1"/>
</dbReference>
<proteinExistence type="predicted"/>
<dbReference type="SUPFAM" id="SSF50978">
    <property type="entry name" value="WD40 repeat-like"/>
    <property type="match status" value="1"/>
</dbReference>
<evidence type="ECO:0000256" key="2">
    <source>
        <dbReference type="ARBA" id="ARBA00022737"/>
    </source>
</evidence>
<name>A0A5J4VBV3_9EUKA</name>
<evidence type="ECO:0000256" key="3">
    <source>
        <dbReference type="PROSITE-ProRule" id="PRU00221"/>
    </source>
</evidence>
<dbReference type="GO" id="GO:0007035">
    <property type="term" value="P:vacuolar acidification"/>
    <property type="evidence" value="ECO:0007669"/>
    <property type="project" value="TreeGrafter"/>
</dbReference>
<dbReference type="PROSITE" id="PS50082">
    <property type="entry name" value="WD_REPEATS_2"/>
    <property type="match status" value="1"/>
</dbReference>